<organism evidence="2 3">
    <name type="scientific">[Mycobacterium] burgundiense</name>
    <dbReference type="NCBI Taxonomy" id="3064286"/>
    <lineage>
        <taxon>Bacteria</taxon>
        <taxon>Bacillati</taxon>
        <taxon>Actinomycetota</taxon>
        <taxon>Actinomycetes</taxon>
        <taxon>Mycobacteriales</taxon>
        <taxon>Mycobacteriaceae</taxon>
        <taxon>Mycolicibacterium</taxon>
    </lineage>
</organism>
<evidence type="ECO:0000313" key="2">
    <source>
        <dbReference type="EMBL" id="CAJ1509365.1"/>
    </source>
</evidence>
<keyword evidence="3" id="KW-1185">Reference proteome</keyword>
<evidence type="ECO:0000313" key="3">
    <source>
        <dbReference type="Proteomes" id="UP001190465"/>
    </source>
</evidence>
<sequence>MTPTGAFANIDEVVRRFDAHDHLLDEGTAAACYLATTLGRPLLLEGEPGVGKTTAAKTLAAVLGAPLIRLQCYEGLTAAEALYDWNYQRQLLSIRLAEARGTGIDEADLYTEPYLVDRPILQCVRHPGPIPPVLLIDEIDRADDEFEALLLEFLGEASVTVPELGTFTAARPPVVVLTSNRSRDLHDALRRRCLYHWIDYPDPVRAAAIVRRTVPGATAALIENAAQFVGGARDLDLDKPPGLAETIDWVAALAALGVGDLVADQSVALTNSLGALAKTPDDRELINAALTDYATADAAQEVTQERTQS</sequence>
<dbReference type="Proteomes" id="UP001190465">
    <property type="component" value="Chromosome"/>
</dbReference>
<dbReference type="RefSeq" id="WP_308479471.1">
    <property type="nucleotide sequence ID" value="NZ_OY726397.1"/>
</dbReference>
<evidence type="ECO:0000259" key="1">
    <source>
        <dbReference type="SMART" id="SM00382"/>
    </source>
</evidence>
<dbReference type="InterPro" id="IPR011704">
    <property type="entry name" value="ATPase_dyneun-rel_AAA"/>
</dbReference>
<dbReference type="SMART" id="SM00382">
    <property type="entry name" value="AAA"/>
    <property type="match status" value="1"/>
</dbReference>
<proteinExistence type="predicted"/>
<dbReference type="Pfam" id="PF07728">
    <property type="entry name" value="AAA_5"/>
    <property type="match status" value="1"/>
</dbReference>
<dbReference type="InterPro" id="IPR003593">
    <property type="entry name" value="AAA+_ATPase"/>
</dbReference>
<dbReference type="PANTHER" id="PTHR42759">
    <property type="entry name" value="MOXR FAMILY PROTEIN"/>
    <property type="match status" value="1"/>
</dbReference>
<name>A0ABM9M338_9MYCO</name>
<dbReference type="Gene3D" id="3.40.50.300">
    <property type="entry name" value="P-loop containing nucleotide triphosphate hydrolases"/>
    <property type="match status" value="1"/>
</dbReference>
<dbReference type="EMBL" id="OY726397">
    <property type="protein sequence ID" value="CAJ1509365.1"/>
    <property type="molecule type" value="Genomic_DNA"/>
</dbReference>
<dbReference type="CDD" id="cd00009">
    <property type="entry name" value="AAA"/>
    <property type="match status" value="1"/>
</dbReference>
<dbReference type="PANTHER" id="PTHR42759:SF1">
    <property type="entry name" value="MAGNESIUM-CHELATASE SUBUNIT CHLD"/>
    <property type="match status" value="1"/>
</dbReference>
<accession>A0ABM9M338</accession>
<protein>
    <submittedName>
        <fullName evidence="2">MoxR family ATPase</fullName>
    </submittedName>
</protein>
<dbReference type="InterPro" id="IPR050764">
    <property type="entry name" value="CbbQ/NirQ/NorQ/GpvN"/>
</dbReference>
<reference evidence="2 3" key="1">
    <citation type="submission" date="2023-08" db="EMBL/GenBank/DDBJ databases">
        <authorList>
            <person name="Folkvardsen B D."/>
            <person name="Norman A."/>
        </authorList>
    </citation>
    <scope>NUCLEOTIDE SEQUENCE [LARGE SCALE GENOMIC DNA]</scope>
    <source>
        <strain evidence="2 3">Mu0053</strain>
    </source>
</reference>
<gene>
    <name evidence="2" type="ORF">MU0053_004159</name>
</gene>
<dbReference type="SUPFAM" id="SSF52540">
    <property type="entry name" value="P-loop containing nucleoside triphosphate hydrolases"/>
    <property type="match status" value="1"/>
</dbReference>
<feature type="domain" description="AAA+ ATPase" evidence="1">
    <location>
        <begin position="38"/>
        <end position="204"/>
    </location>
</feature>
<dbReference type="InterPro" id="IPR027417">
    <property type="entry name" value="P-loop_NTPase"/>
</dbReference>